<accession>A0A2Z6LPU1</accession>
<evidence type="ECO:0000256" key="1">
    <source>
        <dbReference type="SAM" id="MobiDB-lite"/>
    </source>
</evidence>
<proteinExistence type="predicted"/>
<sequence length="164" mass="19062">MTCGTMDEYTRRRSVFGHGPSKLIEPWQKRQTYHLFPWQIRRISELEEKRKKKKSTDIEVAAAVATEIEVALAADSSSKKKRKKKKKSTDTEEKKRKKKKKSTDTEEKKRKKKSTDIEVAALVAKKKKSRGAREIQRTPKQTIVVQHDSQERANKKISNNNLKV</sequence>
<dbReference type="EMBL" id="DF973220">
    <property type="protein sequence ID" value="GAU20814.1"/>
    <property type="molecule type" value="Genomic_DNA"/>
</dbReference>
<name>A0A2Z6LPU1_TRISU</name>
<organism evidence="2 3">
    <name type="scientific">Trifolium subterraneum</name>
    <name type="common">Subterranean clover</name>
    <dbReference type="NCBI Taxonomy" id="3900"/>
    <lineage>
        <taxon>Eukaryota</taxon>
        <taxon>Viridiplantae</taxon>
        <taxon>Streptophyta</taxon>
        <taxon>Embryophyta</taxon>
        <taxon>Tracheophyta</taxon>
        <taxon>Spermatophyta</taxon>
        <taxon>Magnoliopsida</taxon>
        <taxon>eudicotyledons</taxon>
        <taxon>Gunneridae</taxon>
        <taxon>Pentapetalae</taxon>
        <taxon>rosids</taxon>
        <taxon>fabids</taxon>
        <taxon>Fabales</taxon>
        <taxon>Fabaceae</taxon>
        <taxon>Papilionoideae</taxon>
        <taxon>50 kb inversion clade</taxon>
        <taxon>NPAAA clade</taxon>
        <taxon>Hologalegina</taxon>
        <taxon>IRL clade</taxon>
        <taxon>Trifolieae</taxon>
        <taxon>Trifolium</taxon>
    </lineage>
</organism>
<feature type="region of interest" description="Disordered" evidence="1">
    <location>
        <begin position="71"/>
        <end position="164"/>
    </location>
</feature>
<reference evidence="3" key="1">
    <citation type="journal article" date="2017" name="Front. Plant Sci.">
        <title>Climate Clever Clovers: New Paradigm to Reduce the Environmental Footprint of Ruminants by Breeding Low Methanogenic Forages Utilizing Haplotype Variation.</title>
        <authorList>
            <person name="Kaur P."/>
            <person name="Appels R."/>
            <person name="Bayer P.E."/>
            <person name="Keeble-Gagnere G."/>
            <person name="Wang J."/>
            <person name="Hirakawa H."/>
            <person name="Shirasawa K."/>
            <person name="Vercoe P."/>
            <person name="Stefanova K."/>
            <person name="Durmic Z."/>
            <person name="Nichols P."/>
            <person name="Revell C."/>
            <person name="Isobe S.N."/>
            <person name="Edwards D."/>
            <person name="Erskine W."/>
        </authorList>
    </citation>
    <scope>NUCLEOTIDE SEQUENCE [LARGE SCALE GENOMIC DNA]</scope>
    <source>
        <strain evidence="3">cv. Daliak</strain>
    </source>
</reference>
<keyword evidence="3" id="KW-1185">Reference proteome</keyword>
<evidence type="ECO:0000313" key="2">
    <source>
        <dbReference type="EMBL" id="GAU20814.1"/>
    </source>
</evidence>
<protein>
    <submittedName>
        <fullName evidence="2">Uncharacterized protein</fullName>
    </submittedName>
</protein>
<dbReference type="AlphaFoldDB" id="A0A2Z6LPU1"/>
<evidence type="ECO:0000313" key="3">
    <source>
        <dbReference type="Proteomes" id="UP000242715"/>
    </source>
</evidence>
<gene>
    <name evidence="2" type="ORF">TSUD_132990</name>
</gene>
<dbReference type="Proteomes" id="UP000242715">
    <property type="component" value="Unassembled WGS sequence"/>
</dbReference>